<dbReference type="EMBL" id="SMMX01000002">
    <property type="protein sequence ID" value="TDA22886.1"/>
    <property type="molecule type" value="Genomic_DNA"/>
</dbReference>
<name>A0A4R4FJC7_9FIRM</name>
<dbReference type="InterPro" id="IPR042229">
    <property type="entry name" value="Listeria/Bacterioides_rpt_sf"/>
</dbReference>
<evidence type="ECO:0000313" key="3">
    <source>
        <dbReference type="Proteomes" id="UP000295710"/>
    </source>
</evidence>
<gene>
    <name evidence="2" type="ORF">E1963_01995</name>
</gene>
<reference evidence="2 3" key="1">
    <citation type="journal article" date="2016" name="Nat. Microbiol.">
        <title>The Mouse Intestinal Bacterial Collection (miBC) provides host-specific insight into cultured diversity and functional potential of the gut microbiota.</title>
        <authorList>
            <person name="Lagkouvardos I."/>
            <person name="Pukall R."/>
            <person name="Abt B."/>
            <person name="Foesel B.U."/>
            <person name="Meier-Kolthoff J.P."/>
            <person name="Kumar N."/>
            <person name="Bresciani A."/>
            <person name="Martinez I."/>
            <person name="Just S."/>
            <person name="Ziegler C."/>
            <person name="Brugiroux S."/>
            <person name="Garzetti D."/>
            <person name="Wenning M."/>
            <person name="Bui T.P."/>
            <person name="Wang J."/>
            <person name="Hugenholtz F."/>
            <person name="Plugge C.M."/>
            <person name="Peterson D.A."/>
            <person name="Hornef M.W."/>
            <person name="Baines J.F."/>
            <person name="Smidt H."/>
            <person name="Walter J."/>
            <person name="Kristiansen K."/>
            <person name="Nielsen H.B."/>
            <person name="Haller D."/>
            <person name="Overmann J."/>
            <person name="Stecher B."/>
            <person name="Clavel T."/>
        </authorList>
    </citation>
    <scope>NUCLEOTIDE SEQUENCE [LARGE SCALE GENOMIC DNA]</scope>
    <source>
        <strain evidence="2 3">DSM 28560</strain>
    </source>
</reference>
<dbReference type="Gene3D" id="2.60.40.4270">
    <property type="entry name" value="Listeria-Bacteroides repeat domain"/>
    <property type="match status" value="1"/>
</dbReference>
<dbReference type="RefSeq" id="WP_132274627.1">
    <property type="nucleotide sequence ID" value="NZ_JAOBST010000006.1"/>
</dbReference>
<dbReference type="Proteomes" id="UP000295710">
    <property type="component" value="Unassembled WGS sequence"/>
</dbReference>
<accession>A0A4R4FJC7</accession>
<proteinExistence type="predicted"/>
<dbReference type="GO" id="GO:0030313">
    <property type="term" value="C:cell envelope"/>
    <property type="evidence" value="ECO:0007669"/>
    <property type="project" value="UniProtKB-SubCell"/>
</dbReference>
<dbReference type="AlphaFoldDB" id="A0A4R4FJC7"/>
<comment type="caution">
    <text evidence="2">The sequence shown here is derived from an EMBL/GenBank/DDBJ whole genome shotgun (WGS) entry which is preliminary data.</text>
</comment>
<evidence type="ECO:0000256" key="1">
    <source>
        <dbReference type="ARBA" id="ARBA00004196"/>
    </source>
</evidence>
<organism evidence="2 3">
    <name type="scientific">Extibacter muris</name>
    <dbReference type="NCBI Taxonomy" id="1796622"/>
    <lineage>
        <taxon>Bacteria</taxon>
        <taxon>Bacillati</taxon>
        <taxon>Bacillota</taxon>
        <taxon>Clostridia</taxon>
        <taxon>Lachnospirales</taxon>
        <taxon>Lachnospiraceae</taxon>
        <taxon>Extibacter</taxon>
    </lineage>
</organism>
<sequence>MTGLESLVLRLYSDRNVHEVSYEIDGRADAVKETYKYGAHVTLREVPVKAGYDFDGWNVKQDFDMPDEDITIYGSFVARGDTPYRVEHYKEGLDGTYVLDANAVEDKNGKTGEEVTAVPSDLEGFDYNPDAEGSKAAGTVSAEEELVLKLYYDRKSYQVIYQQPDGQRIAEPDTYLYGEQTGELKEAPAKTGYSFGGWQIDALPETMPAADIIVEGSYDINSYSVTYMVDGEIYGMPVLHEYGSTVIPDPEPVRRGFRFSG</sequence>
<keyword evidence="3" id="KW-1185">Reference proteome</keyword>
<comment type="subcellular location">
    <subcellularLocation>
        <location evidence="1">Cell envelope</location>
    </subcellularLocation>
</comment>
<dbReference type="Pfam" id="PF09479">
    <property type="entry name" value="Flg_new"/>
    <property type="match status" value="3"/>
</dbReference>
<evidence type="ECO:0000313" key="2">
    <source>
        <dbReference type="EMBL" id="TDA22886.1"/>
    </source>
</evidence>
<evidence type="ECO:0008006" key="4">
    <source>
        <dbReference type="Google" id="ProtNLM"/>
    </source>
</evidence>
<protein>
    <recommendedName>
        <fullName evidence="4">Bacterial repeat domain-containing protein</fullName>
    </recommendedName>
</protein>
<dbReference type="InterPro" id="IPR013378">
    <property type="entry name" value="InlB-like_B-rpt"/>
</dbReference>